<dbReference type="AlphaFoldDB" id="A0A9Q0QUZ9"/>
<comment type="caution">
    <text evidence="2">The sequence shown here is derived from an EMBL/GenBank/DDBJ whole genome shotgun (WGS) entry which is preliminary data.</text>
</comment>
<organism evidence="2 3">
    <name type="scientific">Protea cynaroides</name>
    <dbReference type="NCBI Taxonomy" id="273540"/>
    <lineage>
        <taxon>Eukaryota</taxon>
        <taxon>Viridiplantae</taxon>
        <taxon>Streptophyta</taxon>
        <taxon>Embryophyta</taxon>
        <taxon>Tracheophyta</taxon>
        <taxon>Spermatophyta</taxon>
        <taxon>Magnoliopsida</taxon>
        <taxon>Proteales</taxon>
        <taxon>Proteaceae</taxon>
        <taxon>Protea</taxon>
    </lineage>
</organism>
<accession>A0A9Q0QUZ9</accession>
<protein>
    <submittedName>
        <fullName evidence="2">Uncharacterized protein</fullName>
    </submittedName>
</protein>
<feature type="compositionally biased region" description="Basic and acidic residues" evidence="1">
    <location>
        <begin position="117"/>
        <end position="129"/>
    </location>
</feature>
<feature type="region of interest" description="Disordered" evidence="1">
    <location>
        <begin position="72"/>
        <end position="95"/>
    </location>
</feature>
<reference evidence="2" key="1">
    <citation type="journal article" date="2023" name="Plant J.">
        <title>The genome of the king protea, Protea cynaroides.</title>
        <authorList>
            <person name="Chang J."/>
            <person name="Duong T.A."/>
            <person name="Schoeman C."/>
            <person name="Ma X."/>
            <person name="Roodt D."/>
            <person name="Barker N."/>
            <person name="Li Z."/>
            <person name="Van de Peer Y."/>
            <person name="Mizrachi E."/>
        </authorList>
    </citation>
    <scope>NUCLEOTIDE SEQUENCE</scope>
    <source>
        <tissue evidence="2">Young leaves</tissue>
    </source>
</reference>
<evidence type="ECO:0000313" key="3">
    <source>
        <dbReference type="Proteomes" id="UP001141806"/>
    </source>
</evidence>
<name>A0A9Q0QUZ9_9MAGN</name>
<gene>
    <name evidence="2" type="ORF">NE237_005848</name>
</gene>
<keyword evidence="3" id="KW-1185">Reference proteome</keyword>
<evidence type="ECO:0000256" key="1">
    <source>
        <dbReference type="SAM" id="MobiDB-lite"/>
    </source>
</evidence>
<proteinExistence type="predicted"/>
<dbReference type="EMBL" id="JAMYWD010000004">
    <property type="protein sequence ID" value="KAJ4972674.1"/>
    <property type="molecule type" value="Genomic_DNA"/>
</dbReference>
<sequence>MGNLDYSTLSHLILQCVSSTEKGSAGRTAVDGSFATLVSQDLVEVEFEDIVAIDGFLDNAGGEFTIIGKRLQGGNPGRGNKKMDMMGSLEPLEGRTIDPEVKIEKAMGAVQANAGGEEDRGLDQRRSCL</sequence>
<feature type="region of interest" description="Disordered" evidence="1">
    <location>
        <begin position="110"/>
        <end position="129"/>
    </location>
</feature>
<evidence type="ECO:0000313" key="2">
    <source>
        <dbReference type="EMBL" id="KAJ4972674.1"/>
    </source>
</evidence>
<dbReference type="Proteomes" id="UP001141806">
    <property type="component" value="Unassembled WGS sequence"/>
</dbReference>